<dbReference type="PRINTS" id="PR00081">
    <property type="entry name" value="GDHRDH"/>
</dbReference>
<evidence type="ECO:0000256" key="3">
    <source>
        <dbReference type="ARBA" id="ARBA00023002"/>
    </source>
</evidence>
<sequence>MSLASFEAVNLFSVKGKVAVVTGGGTGIGRAITTGLAVNGAKVFIIGRRPDILESTAKAINEYAIKNGGQVMAVEGDIATKKGIEQVYEKLKDLTEKVDYLVNSAGVGAMYRVQADTNDPIGLEKKLWSIEKSDFLDMATYYMSSPWLLSVKLIPLFQKSNDPVISNITSLAGVGVERLIAHPAYASAKAAELHLTKLMAANFIPFKIRVNSLSPGLFKSQMTTGSSDAETPVPPVVEQVVKTFPSGREGTWEEIAGVALMLASPAGAHINGADILIDGGGKMVMSAA</sequence>
<gene>
    <name evidence="4" type="ORF">I302_109003</name>
</gene>
<keyword evidence="5" id="KW-1185">Reference proteome</keyword>
<reference evidence="4" key="1">
    <citation type="submission" date="2013-07" db="EMBL/GenBank/DDBJ databases">
        <authorList>
            <consortium name="The Broad Institute Genome Sequencing Platform"/>
            <person name="Cuomo C."/>
            <person name="Litvintseva A."/>
            <person name="Chen Y."/>
            <person name="Heitman J."/>
            <person name="Sun S."/>
            <person name="Springer D."/>
            <person name="Dromer F."/>
            <person name="Young S.K."/>
            <person name="Zeng Q."/>
            <person name="Gargeya S."/>
            <person name="Fitzgerald M."/>
            <person name="Abouelleil A."/>
            <person name="Alvarado L."/>
            <person name="Berlin A.M."/>
            <person name="Chapman S.B."/>
            <person name="Dewar J."/>
            <person name="Goldberg J."/>
            <person name="Griggs A."/>
            <person name="Gujja S."/>
            <person name="Hansen M."/>
            <person name="Howarth C."/>
            <person name="Imamovic A."/>
            <person name="Larimer J."/>
            <person name="McCowan C."/>
            <person name="Murphy C."/>
            <person name="Pearson M."/>
            <person name="Priest M."/>
            <person name="Roberts A."/>
            <person name="Saif S."/>
            <person name="Shea T."/>
            <person name="Sykes S."/>
            <person name="Wortman J."/>
            <person name="Nusbaum C."/>
            <person name="Birren B."/>
        </authorList>
    </citation>
    <scope>NUCLEOTIDE SEQUENCE</scope>
    <source>
        <strain evidence="4">CBS 10118</strain>
    </source>
</reference>
<dbReference type="EMBL" id="CP144548">
    <property type="protein sequence ID" value="WVW86947.1"/>
    <property type="molecule type" value="Genomic_DNA"/>
</dbReference>
<reference evidence="4" key="2">
    <citation type="submission" date="2024-02" db="EMBL/GenBank/DDBJ databases">
        <title>Comparative genomics of Cryptococcus and Kwoniella reveals pathogenesis evolution and contrasting modes of karyotype evolution via chromosome fusion or intercentromeric recombination.</title>
        <authorList>
            <person name="Coelho M.A."/>
            <person name="David-Palma M."/>
            <person name="Shea T."/>
            <person name="Bowers K."/>
            <person name="McGinley-Smith S."/>
            <person name="Mohammad A.W."/>
            <person name="Gnirke A."/>
            <person name="Yurkov A.M."/>
            <person name="Nowrousian M."/>
            <person name="Sun S."/>
            <person name="Cuomo C.A."/>
            <person name="Heitman J."/>
        </authorList>
    </citation>
    <scope>NUCLEOTIDE SEQUENCE</scope>
    <source>
        <strain evidence="4">CBS 10118</strain>
    </source>
</reference>
<evidence type="ECO:0000256" key="2">
    <source>
        <dbReference type="ARBA" id="ARBA00022857"/>
    </source>
</evidence>
<proteinExistence type="inferred from homology"/>
<dbReference type="RefSeq" id="XP_019043564.2">
    <property type="nucleotide sequence ID" value="XM_019194728.2"/>
</dbReference>
<evidence type="ECO:0000256" key="1">
    <source>
        <dbReference type="ARBA" id="ARBA00006484"/>
    </source>
</evidence>
<dbReference type="GO" id="GO:0016491">
    <property type="term" value="F:oxidoreductase activity"/>
    <property type="evidence" value="ECO:0007669"/>
    <property type="project" value="UniProtKB-KW"/>
</dbReference>
<evidence type="ECO:0000313" key="5">
    <source>
        <dbReference type="Proteomes" id="UP000092730"/>
    </source>
</evidence>
<dbReference type="InterPro" id="IPR002347">
    <property type="entry name" value="SDR_fam"/>
</dbReference>
<dbReference type="PRINTS" id="PR00080">
    <property type="entry name" value="SDRFAMILY"/>
</dbReference>
<dbReference type="AlphaFoldDB" id="A0AAJ8KGJ4"/>
<dbReference type="KEGG" id="kbi:30212543"/>
<keyword evidence="3" id="KW-0560">Oxidoreductase</keyword>
<evidence type="ECO:0000313" key="4">
    <source>
        <dbReference type="EMBL" id="WVW86947.1"/>
    </source>
</evidence>
<dbReference type="InterPro" id="IPR036291">
    <property type="entry name" value="NAD(P)-bd_dom_sf"/>
</dbReference>
<evidence type="ECO:0008006" key="6">
    <source>
        <dbReference type="Google" id="ProtNLM"/>
    </source>
</evidence>
<keyword evidence="2" id="KW-0521">NADP</keyword>
<dbReference type="SUPFAM" id="SSF51735">
    <property type="entry name" value="NAD(P)-binding Rossmann-fold domains"/>
    <property type="match status" value="1"/>
</dbReference>
<dbReference type="PANTHER" id="PTHR43618:SF4">
    <property type="entry name" value="SHORT CHAIN DEHYDROGENASE_REDUCTASE FAMILY (AFU_ORTHOLOGUE AFUA_7G04540)"/>
    <property type="match status" value="1"/>
</dbReference>
<dbReference type="Gene3D" id="3.40.50.720">
    <property type="entry name" value="NAD(P)-binding Rossmann-like Domain"/>
    <property type="match status" value="1"/>
</dbReference>
<dbReference type="Pfam" id="PF13561">
    <property type="entry name" value="adh_short_C2"/>
    <property type="match status" value="1"/>
</dbReference>
<organism evidence="4 5">
    <name type="scientific">Kwoniella bestiolae CBS 10118</name>
    <dbReference type="NCBI Taxonomy" id="1296100"/>
    <lineage>
        <taxon>Eukaryota</taxon>
        <taxon>Fungi</taxon>
        <taxon>Dikarya</taxon>
        <taxon>Basidiomycota</taxon>
        <taxon>Agaricomycotina</taxon>
        <taxon>Tremellomycetes</taxon>
        <taxon>Tremellales</taxon>
        <taxon>Cryptococcaceae</taxon>
        <taxon>Kwoniella</taxon>
    </lineage>
</organism>
<comment type="similarity">
    <text evidence="1">Belongs to the short-chain dehydrogenases/reductases (SDR) family.</text>
</comment>
<accession>A0AAJ8KGJ4</accession>
<dbReference type="PANTHER" id="PTHR43618">
    <property type="entry name" value="7-ALPHA-HYDROXYSTEROID DEHYDROGENASE"/>
    <property type="match status" value="1"/>
</dbReference>
<dbReference type="InterPro" id="IPR052178">
    <property type="entry name" value="Sec_Metab_Biosynth_SDR"/>
</dbReference>
<dbReference type="Proteomes" id="UP000092730">
    <property type="component" value="Chromosome 8"/>
</dbReference>
<name>A0AAJ8KGJ4_9TREE</name>
<protein>
    <recommendedName>
        <fullName evidence="6">NAD(P)-binding protein</fullName>
    </recommendedName>
</protein>
<dbReference type="GeneID" id="30212543"/>